<dbReference type="PANTHER" id="PTHR42790:SF19">
    <property type="entry name" value="KYNURENINE_ALPHA-AMINOADIPATE AMINOTRANSFERASE, MITOCHONDRIAL"/>
    <property type="match status" value="1"/>
</dbReference>
<dbReference type="SUPFAM" id="SSF53383">
    <property type="entry name" value="PLP-dependent transferases"/>
    <property type="match status" value="1"/>
</dbReference>
<accession>A0ABP7F3A7</accession>
<dbReference type="Gene3D" id="3.90.1150.10">
    <property type="entry name" value="Aspartate Aminotransferase, domain 1"/>
    <property type="match status" value="1"/>
</dbReference>
<keyword evidence="3" id="KW-0808">Transferase</keyword>
<dbReference type="EMBL" id="BAABAE010000001">
    <property type="protein sequence ID" value="GAA3729490.1"/>
    <property type="molecule type" value="Genomic_DNA"/>
</dbReference>
<evidence type="ECO:0000313" key="6">
    <source>
        <dbReference type="EMBL" id="GAA3729490.1"/>
    </source>
</evidence>
<protein>
    <submittedName>
        <fullName evidence="6">PLP-dependent aminotransferase family protein</fullName>
    </submittedName>
</protein>
<comment type="caution">
    <text evidence="6">The sequence shown here is derived from an EMBL/GenBank/DDBJ whole genome shotgun (WGS) entry which is preliminary data.</text>
</comment>
<comment type="cofactor">
    <cofactor evidence="1">
        <name>pyridoxal 5'-phosphate</name>
        <dbReference type="ChEBI" id="CHEBI:597326"/>
    </cofactor>
</comment>
<reference evidence="7" key="1">
    <citation type="journal article" date="2019" name="Int. J. Syst. Evol. Microbiol.">
        <title>The Global Catalogue of Microorganisms (GCM) 10K type strain sequencing project: providing services to taxonomists for standard genome sequencing and annotation.</title>
        <authorList>
            <consortium name="The Broad Institute Genomics Platform"/>
            <consortium name="The Broad Institute Genome Sequencing Center for Infectious Disease"/>
            <person name="Wu L."/>
            <person name="Ma J."/>
        </authorList>
    </citation>
    <scope>NUCLEOTIDE SEQUENCE [LARGE SCALE GENOMIC DNA]</scope>
    <source>
        <strain evidence="7">JCM 16949</strain>
    </source>
</reference>
<evidence type="ECO:0000256" key="3">
    <source>
        <dbReference type="ARBA" id="ARBA00022679"/>
    </source>
</evidence>
<dbReference type="InterPro" id="IPR050859">
    <property type="entry name" value="Class-I_PLP-dep_aminotransf"/>
</dbReference>
<organism evidence="6 7">
    <name type="scientific">Leifsonella bigeumensis</name>
    <dbReference type="NCBI Taxonomy" id="433643"/>
    <lineage>
        <taxon>Bacteria</taxon>
        <taxon>Bacillati</taxon>
        <taxon>Actinomycetota</taxon>
        <taxon>Actinomycetes</taxon>
        <taxon>Micrococcales</taxon>
        <taxon>Microbacteriaceae</taxon>
        <taxon>Leifsonella</taxon>
    </lineage>
</organism>
<evidence type="ECO:0000256" key="1">
    <source>
        <dbReference type="ARBA" id="ARBA00001933"/>
    </source>
</evidence>
<sequence length="436" mass="47682">MAGLSEGNNLDPWYGHYAARTTGLSASEVRALFAVASRPEVVSLAGGMPFVSALPTELVTSAIDRLMRERGPVALQYGSGQGAPELREQILDVMALEGIRGSVDDVVVTTGSQHALELIAKLFLDPGDVVLAEGPSYVTALVVFRSFQAEVSHVPMDEHGLIPAALRERIAALKAAGKRLKLLYTVPTFNNPAGVTLSWERRLELLEIARENDILVLEDNPYGLLYFDGPPPHAMRSVEKDGVVYLGTFSKTLAPGFRVGWALAPHAIREKLILANEAAVLSPSSFTQLVISEYLSSADWRAQIDTFRGVYRERRDAMLSALAEYLPKLSWTIPNGGFYVWLNLPEQVDAKSMLPRAVKQLVAYTPGTAFYADGNGRNNIRLSFCYPTPEFIREGIRRLSSVITGELELLDTFSQTGPLTRITAERNVTSPPPNLG</sequence>
<dbReference type="Proteomes" id="UP001501004">
    <property type="component" value="Unassembled WGS sequence"/>
</dbReference>
<keyword evidence="2 6" id="KW-0032">Aminotransferase</keyword>
<proteinExistence type="predicted"/>
<evidence type="ECO:0000259" key="5">
    <source>
        <dbReference type="Pfam" id="PF00155"/>
    </source>
</evidence>
<evidence type="ECO:0000256" key="2">
    <source>
        <dbReference type="ARBA" id="ARBA00022576"/>
    </source>
</evidence>
<keyword evidence="4" id="KW-0663">Pyridoxal phosphate</keyword>
<keyword evidence="7" id="KW-1185">Reference proteome</keyword>
<dbReference type="CDD" id="cd00609">
    <property type="entry name" value="AAT_like"/>
    <property type="match status" value="1"/>
</dbReference>
<dbReference type="PANTHER" id="PTHR42790">
    <property type="entry name" value="AMINOTRANSFERASE"/>
    <property type="match status" value="1"/>
</dbReference>
<dbReference type="RefSeq" id="WP_344752945.1">
    <property type="nucleotide sequence ID" value="NZ_BAABAE010000001.1"/>
</dbReference>
<evidence type="ECO:0000256" key="4">
    <source>
        <dbReference type="ARBA" id="ARBA00022898"/>
    </source>
</evidence>
<dbReference type="InterPro" id="IPR004839">
    <property type="entry name" value="Aminotransferase_I/II_large"/>
</dbReference>
<dbReference type="InterPro" id="IPR015421">
    <property type="entry name" value="PyrdxlP-dep_Trfase_major"/>
</dbReference>
<gene>
    <name evidence="6" type="ORF">GCM10022239_02720</name>
</gene>
<name>A0ABP7F3A7_9MICO</name>
<feature type="domain" description="Aminotransferase class I/classII large" evidence="5">
    <location>
        <begin position="56"/>
        <end position="399"/>
    </location>
</feature>
<dbReference type="Gene3D" id="3.40.640.10">
    <property type="entry name" value="Type I PLP-dependent aspartate aminotransferase-like (Major domain)"/>
    <property type="match status" value="1"/>
</dbReference>
<dbReference type="InterPro" id="IPR015422">
    <property type="entry name" value="PyrdxlP-dep_Trfase_small"/>
</dbReference>
<evidence type="ECO:0000313" key="7">
    <source>
        <dbReference type="Proteomes" id="UP001501004"/>
    </source>
</evidence>
<dbReference type="GO" id="GO:0008483">
    <property type="term" value="F:transaminase activity"/>
    <property type="evidence" value="ECO:0007669"/>
    <property type="project" value="UniProtKB-KW"/>
</dbReference>
<dbReference type="Pfam" id="PF00155">
    <property type="entry name" value="Aminotran_1_2"/>
    <property type="match status" value="1"/>
</dbReference>
<dbReference type="InterPro" id="IPR015424">
    <property type="entry name" value="PyrdxlP-dep_Trfase"/>
</dbReference>